<dbReference type="Proteomes" id="UP001500556">
    <property type="component" value="Unassembled WGS sequence"/>
</dbReference>
<reference evidence="3" key="1">
    <citation type="journal article" date="2019" name="Int. J. Syst. Evol. Microbiol.">
        <title>The Global Catalogue of Microorganisms (GCM) 10K type strain sequencing project: providing services to taxonomists for standard genome sequencing and annotation.</title>
        <authorList>
            <consortium name="The Broad Institute Genomics Platform"/>
            <consortium name="The Broad Institute Genome Sequencing Center for Infectious Disease"/>
            <person name="Wu L."/>
            <person name="Ma J."/>
        </authorList>
    </citation>
    <scope>NUCLEOTIDE SEQUENCE [LARGE SCALE GENOMIC DNA]</scope>
    <source>
        <strain evidence="3">JCM 18961</strain>
    </source>
</reference>
<dbReference type="RefSeq" id="WP_345500964.1">
    <property type="nucleotide sequence ID" value="NZ_BAABLO010000001.1"/>
</dbReference>
<protein>
    <recommendedName>
        <fullName evidence="4">Flagellar FliJ protein</fullName>
    </recommendedName>
</protein>
<feature type="region of interest" description="Disordered" evidence="1">
    <location>
        <begin position="126"/>
        <end position="145"/>
    </location>
</feature>
<organism evidence="2 3">
    <name type="scientific">Pedococcus ginsenosidimutans</name>
    <dbReference type="NCBI Taxonomy" id="490570"/>
    <lineage>
        <taxon>Bacteria</taxon>
        <taxon>Bacillati</taxon>
        <taxon>Actinomycetota</taxon>
        <taxon>Actinomycetes</taxon>
        <taxon>Micrococcales</taxon>
        <taxon>Intrasporangiaceae</taxon>
        <taxon>Pedococcus</taxon>
    </lineage>
</organism>
<comment type="caution">
    <text evidence="2">The sequence shown here is derived from an EMBL/GenBank/DDBJ whole genome shotgun (WGS) entry which is preliminary data.</text>
</comment>
<evidence type="ECO:0000256" key="1">
    <source>
        <dbReference type="SAM" id="MobiDB-lite"/>
    </source>
</evidence>
<evidence type="ECO:0008006" key="4">
    <source>
        <dbReference type="Google" id="ProtNLM"/>
    </source>
</evidence>
<keyword evidence="3" id="KW-1185">Reference proteome</keyword>
<evidence type="ECO:0000313" key="3">
    <source>
        <dbReference type="Proteomes" id="UP001500556"/>
    </source>
</evidence>
<dbReference type="EMBL" id="BAABLO010000001">
    <property type="protein sequence ID" value="GAA4712081.1"/>
    <property type="molecule type" value="Genomic_DNA"/>
</dbReference>
<sequence>MSTRRDRLRVVLRVRQIQEERRQADHARALAAAAEAAGVSASARRRYEESSVRAPGSDPVSFVGARTLAVARAAHVAEAATLHALAVGESDLARALLTEAMTRTQGLERLVERADVVRLRERLAADQRAAEESAYASRGRGGVRA</sequence>
<feature type="region of interest" description="Disordered" evidence="1">
    <location>
        <begin position="39"/>
        <end position="58"/>
    </location>
</feature>
<name>A0ABP8XR41_9MICO</name>
<evidence type="ECO:0000313" key="2">
    <source>
        <dbReference type="EMBL" id="GAA4712081.1"/>
    </source>
</evidence>
<accession>A0ABP8XR41</accession>
<gene>
    <name evidence="2" type="ORF">GCM10025782_05240</name>
</gene>
<proteinExistence type="predicted"/>